<keyword evidence="3" id="KW-1185">Reference proteome</keyword>
<keyword evidence="1" id="KW-0812">Transmembrane</keyword>
<evidence type="ECO:0000313" key="3">
    <source>
        <dbReference type="Proteomes" id="UP000326837"/>
    </source>
</evidence>
<name>A0A5K7XB10_9BACT</name>
<feature type="transmembrane region" description="Helical" evidence="1">
    <location>
        <begin position="15"/>
        <end position="35"/>
    </location>
</feature>
<sequence length="56" mass="6349">MRQGNAGKEFWNRRWCLLAFIGGFGIGSWFPWALWASLAVRIGLVCLLSNTFESLT</sequence>
<dbReference type="EMBL" id="AP021861">
    <property type="protein sequence ID" value="BBO33132.1"/>
    <property type="molecule type" value="Genomic_DNA"/>
</dbReference>
<keyword evidence="1" id="KW-0472">Membrane</keyword>
<keyword evidence="1" id="KW-1133">Transmembrane helix</keyword>
<evidence type="ECO:0000256" key="1">
    <source>
        <dbReference type="SAM" id="Phobius"/>
    </source>
</evidence>
<dbReference type="Proteomes" id="UP000326837">
    <property type="component" value="Chromosome"/>
</dbReference>
<gene>
    <name evidence="2" type="ORF">PLANPX_2744</name>
</gene>
<evidence type="ECO:0000313" key="2">
    <source>
        <dbReference type="EMBL" id="BBO33132.1"/>
    </source>
</evidence>
<reference evidence="3" key="1">
    <citation type="submission" date="2019-10" db="EMBL/GenBank/DDBJ databases">
        <title>Lacipirellula parvula gen. nov., sp. nov., representing a lineage of planctomycetes widespread in freshwater anoxic habitats, and description of the family Lacipirellulaceae.</title>
        <authorList>
            <person name="Dedysh S.N."/>
            <person name="Kulichevskaya I.S."/>
            <person name="Beletsky A.V."/>
            <person name="Rakitin A.L."/>
            <person name="Mardanov A.V."/>
            <person name="Ivanova A.A."/>
            <person name="Saltykova V.X."/>
            <person name="Rijpstra W.I.C."/>
            <person name="Sinninghe Damste J.S."/>
            <person name="Ravin N.V."/>
        </authorList>
    </citation>
    <scope>NUCLEOTIDE SEQUENCE [LARGE SCALE GENOMIC DNA]</scope>
    <source>
        <strain evidence="3">PX69</strain>
    </source>
</reference>
<proteinExistence type="predicted"/>
<protein>
    <submittedName>
        <fullName evidence="2">Uncharacterized protein</fullName>
    </submittedName>
</protein>
<dbReference type="AlphaFoldDB" id="A0A5K7XB10"/>
<accession>A0A5K7XB10</accession>
<dbReference type="KEGG" id="lpav:PLANPX_2744"/>
<organism evidence="2 3">
    <name type="scientific">Lacipirellula parvula</name>
    <dbReference type="NCBI Taxonomy" id="2650471"/>
    <lineage>
        <taxon>Bacteria</taxon>
        <taxon>Pseudomonadati</taxon>
        <taxon>Planctomycetota</taxon>
        <taxon>Planctomycetia</taxon>
        <taxon>Pirellulales</taxon>
        <taxon>Lacipirellulaceae</taxon>
        <taxon>Lacipirellula</taxon>
    </lineage>
</organism>